<dbReference type="AlphaFoldDB" id="A0A268ES14"/>
<evidence type="ECO:0000313" key="2">
    <source>
        <dbReference type="Proteomes" id="UP000215596"/>
    </source>
</evidence>
<dbReference type="RefSeq" id="WP_095265646.1">
    <property type="nucleotide sequence ID" value="NZ_NPBY01000043.1"/>
</dbReference>
<proteinExistence type="predicted"/>
<name>A0A268ES14_9BACL</name>
<organism evidence="1 2">
    <name type="scientific">Paenibacillus campinasensis</name>
    <dbReference type="NCBI Taxonomy" id="66347"/>
    <lineage>
        <taxon>Bacteria</taxon>
        <taxon>Bacillati</taxon>
        <taxon>Bacillota</taxon>
        <taxon>Bacilli</taxon>
        <taxon>Bacillales</taxon>
        <taxon>Paenibacillaceae</taxon>
        <taxon>Paenibacillus</taxon>
    </lineage>
</organism>
<dbReference type="EMBL" id="NPBY01000043">
    <property type="protein sequence ID" value="PAD75884.1"/>
    <property type="molecule type" value="Genomic_DNA"/>
</dbReference>
<accession>A0A268ES14</accession>
<sequence>MTRVFVTEAVMLAIYGQLVVPPKPVEFIIPYTTIMELYELQPSPEPLMTNTADDQHVRDKIGELIQYFEEPLNKKKIDRALQVPWAKSPSIPIGDRTIVTVINAMDTATYGDIFDPVETELLLTAGRTEAPIITDQYELIERIIENALPVQVYDIDDFDFALELSFPEQAE</sequence>
<dbReference type="Proteomes" id="UP000215596">
    <property type="component" value="Unassembled WGS sequence"/>
</dbReference>
<reference evidence="1 2" key="1">
    <citation type="submission" date="2017-07" db="EMBL/GenBank/DDBJ databases">
        <title>Isolation and whole genome analysis of endospore-forming bacteria from heroin.</title>
        <authorList>
            <person name="Kalinowski J."/>
            <person name="Ahrens B."/>
            <person name="Al-Dilaimi A."/>
            <person name="Winkler A."/>
            <person name="Wibberg D."/>
            <person name="Schleenbecker U."/>
            <person name="Ruckert C."/>
            <person name="Wolfel R."/>
            <person name="Grass G."/>
        </authorList>
    </citation>
    <scope>NUCLEOTIDE SEQUENCE [LARGE SCALE GENOMIC DNA]</scope>
    <source>
        <strain evidence="1 2">7537-G1</strain>
    </source>
</reference>
<evidence type="ECO:0000313" key="1">
    <source>
        <dbReference type="EMBL" id="PAD75884.1"/>
    </source>
</evidence>
<gene>
    <name evidence="1" type="ORF">CHH67_13120</name>
</gene>
<protein>
    <submittedName>
        <fullName evidence="1">ADP-heptose synthase</fullName>
    </submittedName>
</protein>
<comment type="caution">
    <text evidence="1">The sequence shown here is derived from an EMBL/GenBank/DDBJ whole genome shotgun (WGS) entry which is preliminary data.</text>
</comment>
<dbReference type="OrthoDB" id="2878542at2"/>